<dbReference type="Pfam" id="PF03663">
    <property type="entry name" value="Glyco_hydro_76"/>
    <property type="match status" value="1"/>
</dbReference>
<dbReference type="Proteomes" id="UP001331936">
    <property type="component" value="Unassembled WGS sequence"/>
</dbReference>
<dbReference type="InterPro" id="IPR008928">
    <property type="entry name" value="6-hairpin_glycosidase_sf"/>
</dbReference>
<protein>
    <submittedName>
        <fullName evidence="1">Glycoside hydrolase family 76 protein</fullName>
    </submittedName>
</protein>
<evidence type="ECO:0000313" key="2">
    <source>
        <dbReference type="Proteomes" id="UP001331936"/>
    </source>
</evidence>
<comment type="caution">
    <text evidence="1">The sequence shown here is derived from an EMBL/GenBank/DDBJ whole genome shotgun (WGS) entry which is preliminary data.</text>
</comment>
<dbReference type="PIRSF" id="PIRSF021505">
    <property type="entry name" value="O_gly_hdrol"/>
    <property type="match status" value="1"/>
</dbReference>
<name>A0ABU7JTQ3_9NOCA</name>
<proteinExistence type="predicted"/>
<evidence type="ECO:0000313" key="1">
    <source>
        <dbReference type="EMBL" id="MEE2033407.1"/>
    </source>
</evidence>
<organism evidence="1 2">
    <name type="scientific">Rhodococcus chondri</name>
    <dbReference type="NCBI Taxonomy" id="3065941"/>
    <lineage>
        <taxon>Bacteria</taxon>
        <taxon>Bacillati</taxon>
        <taxon>Actinomycetota</taxon>
        <taxon>Actinomycetes</taxon>
        <taxon>Mycobacteriales</taxon>
        <taxon>Nocardiaceae</taxon>
        <taxon>Rhodococcus</taxon>
    </lineage>
</organism>
<dbReference type="GO" id="GO:0016787">
    <property type="term" value="F:hydrolase activity"/>
    <property type="evidence" value="ECO:0007669"/>
    <property type="project" value="UniProtKB-KW"/>
</dbReference>
<gene>
    <name evidence="1" type="ORF">Q8814_14995</name>
</gene>
<dbReference type="InterPro" id="IPR014512">
    <property type="entry name" value="O_gly_hydro"/>
</dbReference>
<dbReference type="InterPro" id="IPR005198">
    <property type="entry name" value="Glyco_hydro_76"/>
</dbReference>
<accession>A0ABU7JTQ3</accession>
<dbReference type="PANTHER" id="PTHR47791">
    <property type="entry name" value="MEIOTICALLY UP-REGULATED GENE 191 PROTEIN"/>
    <property type="match status" value="1"/>
</dbReference>
<keyword evidence="1" id="KW-0378">Hydrolase</keyword>
<dbReference type="PANTHER" id="PTHR47791:SF3">
    <property type="entry name" value="MEIOTICALLY UP-REGULATED GENE 191 PROTEIN"/>
    <property type="match status" value="1"/>
</dbReference>
<dbReference type="Gene3D" id="1.50.10.20">
    <property type="match status" value="1"/>
</dbReference>
<dbReference type="RefSeq" id="WP_330152812.1">
    <property type="nucleotide sequence ID" value="NZ_JAUZMZ010000081.1"/>
</dbReference>
<keyword evidence="2" id="KW-1185">Reference proteome</keyword>
<dbReference type="EMBL" id="JAUZMZ010000081">
    <property type="protein sequence ID" value="MEE2033407.1"/>
    <property type="molecule type" value="Genomic_DNA"/>
</dbReference>
<dbReference type="InterPro" id="IPR053169">
    <property type="entry name" value="MUG_Protein"/>
</dbReference>
<reference evidence="1 2" key="1">
    <citation type="submission" date="2023-08" db="EMBL/GenBank/DDBJ databases">
        <authorList>
            <person name="Girao M."/>
            <person name="Carvalho M.F."/>
        </authorList>
    </citation>
    <scope>NUCLEOTIDE SEQUENCE [LARGE SCALE GENOMIC DNA]</scope>
    <source>
        <strain evidence="1 2">CC-R104</strain>
    </source>
</reference>
<sequence>MPALWSARADAAEAAVTARHVRRLWGLPGTALGVVGWPAVHRERLFGTWHYWWQAHLIDLAVDAAERDATPRRRRRVVRLTRTHRIRNITGWTNDYYDDMAWLGLALERAQRHLYIDHRGALTELVGELCDAWQPDRDGGIPWRRGDDFYNAPANGPAALLLARSGKVWRAQEMADWIDATLLDPDTGLIFDGIRNGRHERAIYTYCQGVVLGLETELATQLDAPRHRKRVHALVEAVDSELTFRSVITGGGGGDGGLFNGILARYLAMVATTLPVQDTDDMRARAAARRIVLASAEAAWENRLQVEELPVFGRDWSLPARLPGSHGAVAEFSGGSVRGSKIAERDLSVQLGGWMLMEAAHAVAG</sequence>
<dbReference type="SUPFAM" id="SSF48208">
    <property type="entry name" value="Six-hairpin glycosidases"/>
    <property type="match status" value="1"/>
</dbReference>